<accession>A0A1I0M639</accession>
<dbReference type="RefSeq" id="WP_143067642.1">
    <property type="nucleotide sequence ID" value="NZ_FOIS01000001.1"/>
</dbReference>
<dbReference type="AlphaFoldDB" id="A0A1I0M639"/>
<organism evidence="2 3">
    <name type="scientific">Natrinema salifodinae</name>
    <dbReference type="NCBI Taxonomy" id="1202768"/>
    <lineage>
        <taxon>Archaea</taxon>
        <taxon>Methanobacteriati</taxon>
        <taxon>Methanobacteriota</taxon>
        <taxon>Stenosarchaea group</taxon>
        <taxon>Halobacteria</taxon>
        <taxon>Halobacteriales</taxon>
        <taxon>Natrialbaceae</taxon>
        <taxon>Natrinema</taxon>
    </lineage>
</organism>
<reference evidence="3" key="1">
    <citation type="submission" date="2016-10" db="EMBL/GenBank/DDBJ databases">
        <authorList>
            <person name="Varghese N."/>
        </authorList>
    </citation>
    <scope>NUCLEOTIDE SEQUENCE [LARGE SCALE GENOMIC DNA]</scope>
    <source>
        <strain evidence="3">CGMCC 1.12284</strain>
    </source>
</reference>
<keyword evidence="1" id="KW-0812">Transmembrane</keyword>
<dbReference type="Pfam" id="PF26262">
    <property type="entry name" value="DUF8066"/>
    <property type="match status" value="1"/>
</dbReference>
<name>A0A1I0M639_9EURY</name>
<evidence type="ECO:0000313" key="3">
    <source>
        <dbReference type="Proteomes" id="UP000183275"/>
    </source>
</evidence>
<dbReference type="Proteomes" id="UP000183275">
    <property type="component" value="Unassembled WGS sequence"/>
</dbReference>
<dbReference type="InterPro" id="IPR058379">
    <property type="entry name" value="DUF8066"/>
</dbReference>
<dbReference type="EMBL" id="FOIS01000001">
    <property type="protein sequence ID" value="SEV83813.1"/>
    <property type="molecule type" value="Genomic_DNA"/>
</dbReference>
<keyword evidence="3" id="KW-1185">Reference proteome</keyword>
<evidence type="ECO:0000313" key="2">
    <source>
        <dbReference type="EMBL" id="SEV83813.1"/>
    </source>
</evidence>
<evidence type="ECO:0000256" key="1">
    <source>
        <dbReference type="SAM" id="Phobius"/>
    </source>
</evidence>
<protein>
    <submittedName>
        <fullName evidence="2">Uncharacterized protein</fullName>
    </submittedName>
</protein>
<feature type="transmembrane region" description="Helical" evidence="1">
    <location>
        <begin position="7"/>
        <end position="30"/>
    </location>
</feature>
<feature type="transmembrane region" description="Helical" evidence="1">
    <location>
        <begin position="36"/>
        <end position="55"/>
    </location>
</feature>
<dbReference type="STRING" id="1202768.SAMN05216285_0535"/>
<gene>
    <name evidence="2" type="ORF">SAMN05216285_0535</name>
</gene>
<sequence>MAADSSWVSLPIIHGTILMFLIVPSIAYGVLTSETILGVLLAVNLYLAYLVYRVVVAVERIAYEG</sequence>
<proteinExistence type="predicted"/>
<keyword evidence="1" id="KW-1133">Transmembrane helix</keyword>
<keyword evidence="1" id="KW-0472">Membrane</keyword>